<dbReference type="SUPFAM" id="SSF52266">
    <property type="entry name" value="SGNH hydrolase"/>
    <property type="match status" value="1"/>
</dbReference>
<evidence type="ECO:0000256" key="2">
    <source>
        <dbReference type="PIRSR" id="PIRSR637460-2"/>
    </source>
</evidence>
<feature type="disulfide bond" evidence="2">
    <location>
        <begin position="427"/>
        <end position="489"/>
    </location>
</feature>
<dbReference type="GO" id="GO:0004806">
    <property type="term" value="F:triacylglycerol lipase activity"/>
    <property type="evidence" value="ECO:0007669"/>
    <property type="project" value="TreeGrafter"/>
</dbReference>
<keyword evidence="2" id="KW-1015">Disulfide bond</keyword>
<dbReference type="PANTHER" id="PTHR37981">
    <property type="entry name" value="LIPASE 2"/>
    <property type="match status" value="1"/>
</dbReference>
<dbReference type="CDD" id="cd01823">
    <property type="entry name" value="SEST_like"/>
    <property type="match status" value="1"/>
</dbReference>
<dbReference type="PANTHER" id="PTHR37981:SF1">
    <property type="entry name" value="SGNH HYDROLASE-TYPE ESTERASE DOMAIN-CONTAINING PROTEIN"/>
    <property type="match status" value="1"/>
</dbReference>
<evidence type="ECO:0000259" key="4">
    <source>
        <dbReference type="Pfam" id="PF13472"/>
    </source>
</evidence>
<organism evidence="5 6">
    <name type="scientific">Amycolatopsis alkalitolerans</name>
    <dbReference type="NCBI Taxonomy" id="2547244"/>
    <lineage>
        <taxon>Bacteria</taxon>
        <taxon>Bacillati</taxon>
        <taxon>Actinomycetota</taxon>
        <taxon>Actinomycetes</taxon>
        <taxon>Pseudonocardiales</taxon>
        <taxon>Pseudonocardiaceae</taxon>
        <taxon>Amycolatopsis</taxon>
    </lineage>
</organism>
<feature type="disulfide bond" evidence="2">
    <location>
        <begin position="361"/>
        <end position="368"/>
    </location>
</feature>
<proteinExistence type="predicted"/>
<keyword evidence="3" id="KW-0732">Signal</keyword>
<sequence length="535" mass="56554">MRHPRRRFALGAIVGVFMSLLTIASAGTASATSSYDDVIESVGSVHLSRDSATQGSPTCASVDVTSSWESILTDSSSWTSRTQIIGGATQSATLADWATTLGNGAGWAVVQQHNSNVSYPDSGSPIADAVYVVFTPSASAQVDFSSSPIYWGAQKQAHMTNTDDGYVYAVRVQFDDLGSSGGNDQCTPVISMAWRGKPSTAWSTEPRSVAATSTVSSGGYSLRPLFINAPINYPSGYEGEVASTQPPAARYVAMGDSFSSGEGNSPFEAGTDEDDVNKCHRSTSAYPRWLSQTPSLNLGYINFVACSGATTNDVLGTTEADDPAGKWNEPAQVDALSDDTKVVTITIGGNDIGFSDFATACAAPSSECDSSTSIYSTTMYKIHNVLPGHLADVLTEIADRTSNAKVYVIGYPYVTPSSGLDSLPVQCSYLSSSAGDGADSLAARDVVTELNGEIHDAVTGFTNTLSDTEFTYIDPNASVDGSFDGHDLCQGLDSYFHNVAPNDVFGNGYREKIFHPNIDGQYEYYQIVNGVITLN</sequence>
<feature type="domain" description="SGNH hydrolase-type esterase" evidence="4">
    <location>
        <begin position="253"/>
        <end position="421"/>
    </location>
</feature>
<dbReference type="InterPro" id="IPR037460">
    <property type="entry name" value="SEST-like"/>
</dbReference>
<feature type="signal peptide" evidence="3">
    <location>
        <begin position="1"/>
        <end position="26"/>
    </location>
</feature>
<evidence type="ECO:0000256" key="1">
    <source>
        <dbReference type="PIRSR" id="PIRSR637460-1"/>
    </source>
</evidence>
<feature type="chain" id="PRO_5038700169" evidence="3">
    <location>
        <begin position="27"/>
        <end position="535"/>
    </location>
</feature>
<dbReference type="Proteomes" id="UP000305546">
    <property type="component" value="Unassembled WGS sequence"/>
</dbReference>
<comment type="caution">
    <text evidence="5">The sequence shown here is derived from an EMBL/GenBank/DDBJ whole genome shotgun (WGS) entry which is preliminary data.</text>
</comment>
<protein>
    <submittedName>
        <fullName evidence="5">SGNH/GDSL hydrolase family protein</fullName>
    </submittedName>
</protein>
<dbReference type="Gene3D" id="3.40.50.1110">
    <property type="entry name" value="SGNH hydrolase"/>
    <property type="match status" value="1"/>
</dbReference>
<evidence type="ECO:0000256" key="3">
    <source>
        <dbReference type="SAM" id="SignalP"/>
    </source>
</evidence>
<gene>
    <name evidence="5" type="ORF">FG385_20400</name>
</gene>
<dbReference type="InterPro" id="IPR036514">
    <property type="entry name" value="SGNH_hydro_sf"/>
</dbReference>
<reference evidence="5 6" key="1">
    <citation type="submission" date="2019-06" db="EMBL/GenBank/DDBJ databases">
        <title>Amycolatopsis alkalitolerans sp. nov., isolated from Gastrodia elata Blume.</title>
        <authorList>
            <person name="Narsing Rao M.P."/>
            <person name="Li W.J."/>
        </authorList>
    </citation>
    <scope>NUCLEOTIDE SEQUENCE [LARGE SCALE GENOMIC DNA]</scope>
    <source>
        <strain evidence="5 6">SYSUP0005</strain>
    </source>
</reference>
<dbReference type="GO" id="GO:0019433">
    <property type="term" value="P:triglyceride catabolic process"/>
    <property type="evidence" value="ECO:0007669"/>
    <property type="project" value="TreeGrafter"/>
</dbReference>
<dbReference type="Pfam" id="PF13472">
    <property type="entry name" value="Lipase_GDSL_2"/>
    <property type="match status" value="1"/>
</dbReference>
<keyword evidence="5" id="KW-0378">Hydrolase</keyword>
<evidence type="ECO:0000313" key="5">
    <source>
        <dbReference type="EMBL" id="TNC23727.1"/>
    </source>
</evidence>
<dbReference type="InterPro" id="IPR013830">
    <property type="entry name" value="SGNH_hydro"/>
</dbReference>
<feature type="disulfide bond" evidence="2">
    <location>
        <begin position="279"/>
        <end position="306"/>
    </location>
</feature>
<keyword evidence="6" id="KW-1185">Reference proteome</keyword>
<name>A0A5C4M1U5_9PSEU</name>
<evidence type="ECO:0000313" key="6">
    <source>
        <dbReference type="Proteomes" id="UP000305546"/>
    </source>
</evidence>
<dbReference type="AlphaFoldDB" id="A0A5C4M1U5"/>
<dbReference type="EMBL" id="VDFW01000018">
    <property type="protein sequence ID" value="TNC23727.1"/>
    <property type="molecule type" value="Genomic_DNA"/>
</dbReference>
<feature type="active site" description="Nucleophile" evidence="1">
    <location>
        <position position="257"/>
    </location>
</feature>
<feature type="active site" evidence="1">
    <location>
        <position position="515"/>
    </location>
</feature>
<accession>A0A5C4M1U5</accession>